<dbReference type="PANTHER" id="PTHR43285:SF2">
    <property type="entry name" value="ANTHRANILATE PHOSPHORIBOSYLTRANSFERASE"/>
    <property type="match status" value="1"/>
</dbReference>
<feature type="binding site" evidence="9">
    <location>
        <position position="117"/>
    </location>
    <ligand>
        <name>anthranilate</name>
        <dbReference type="ChEBI" id="CHEBI:16567"/>
        <label>1</label>
    </ligand>
</feature>
<dbReference type="Gene3D" id="1.20.970.10">
    <property type="entry name" value="Transferase, Pyrimidine Nucleoside Phosphorylase, Chain C"/>
    <property type="match status" value="1"/>
</dbReference>
<dbReference type="GO" id="GO:0000287">
    <property type="term" value="F:magnesium ion binding"/>
    <property type="evidence" value="ECO:0007669"/>
    <property type="project" value="UniProtKB-UniRule"/>
</dbReference>
<comment type="caution">
    <text evidence="9">Lacks conserved residue(s) required for the propagation of feature annotation.</text>
</comment>
<accession>A0A917IN70</accession>
<protein>
    <recommendedName>
        <fullName evidence="9">Anthranilate phosphoribosyltransferase</fullName>
        <ecNumber evidence="9">2.4.2.18</ecNumber>
    </recommendedName>
</protein>
<dbReference type="Proteomes" id="UP000600171">
    <property type="component" value="Unassembled WGS sequence"/>
</dbReference>
<dbReference type="HAMAP" id="MF_00211">
    <property type="entry name" value="TrpD"/>
    <property type="match status" value="1"/>
</dbReference>
<dbReference type="InterPro" id="IPR017459">
    <property type="entry name" value="Glycosyl_Trfase_fam3_N_dom"/>
</dbReference>
<keyword evidence="2 9" id="KW-0028">Amino-acid biosynthesis</keyword>
<comment type="similarity">
    <text evidence="8">In the C-terminal section; belongs to the anthranilate phosphoribosyltransferase family.</text>
</comment>
<keyword evidence="9" id="KW-0460">Magnesium</keyword>
<feature type="domain" description="Glycosyl transferase family 3" evidence="10">
    <location>
        <begin position="80"/>
        <end position="334"/>
    </location>
</feature>
<evidence type="ECO:0000259" key="10">
    <source>
        <dbReference type="Pfam" id="PF00591"/>
    </source>
</evidence>
<dbReference type="InterPro" id="IPR035902">
    <property type="entry name" value="Nuc_phospho_transferase"/>
</dbReference>
<dbReference type="Pfam" id="PF02885">
    <property type="entry name" value="Glycos_trans_3N"/>
    <property type="match status" value="1"/>
</dbReference>
<feature type="domain" description="Glycosyl transferase family 3 N-terminal" evidence="11">
    <location>
        <begin position="10"/>
        <end position="72"/>
    </location>
</feature>
<reference evidence="12 13" key="1">
    <citation type="journal article" date="2014" name="Int. J. Syst. Evol. Microbiol.">
        <title>Complete genome sequence of Corynebacterium casei LMG S-19264T (=DSM 44701T), isolated from a smear-ripened cheese.</title>
        <authorList>
            <consortium name="US DOE Joint Genome Institute (JGI-PGF)"/>
            <person name="Walter F."/>
            <person name="Albersmeier A."/>
            <person name="Kalinowski J."/>
            <person name="Ruckert C."/>
        </authorList>
    </citation>
    <scope>NUCLEOTIDE SEQUENCE [LARGE SCALE GENOMIC DNA]</scope>
    <source>
        <strain evidence="12 13">CCM 8669</strain>
    </source>
</reference>
<dbReference type="Gene3D" id="3.40.1030.10">
    <property type="entry name" value="Nucleoside phosphorylase/phosphoribosyltransferase catalytic domain"/>
    <property type="match status" value="1"/>
</dbReference>
<organism evidence="12 13">
    <name type="scientific">Rothia aerolata</name>
    <dbReference type="NCBI Taxonomy" id="1812262"/>
    <lineage>
        <taxon>Bacteria</taxon>
        <taxon>Bacillati</taxon>
        <taxon>Actinomycetota</taxon>
        <taxon>Actinomycetes</taxon>
        <taxon>Micrococcales</taxon>
        <taxon>Micrococcaceae</taxon>
        <taxon>Rothia</taxon>
    </lineage>
</organism>
<feature type="binding site" evidence="9">
    <location>
        <begin position="96"/>
        <end position="99"/>
    </location>
    <ligand>
        <name>5-phospho-alpha-D-ribose 1-diphosphate</name>
        <dbReference type="ChEBI" id="CHEBI:58017"/>
    </ligand>
</feature>
<dbReference type="SUPFAM" id="SSF52418">
    <property type="entry name" value="Nucleoside phosphorylase/phosphoribosyltransferase catalytic domain"/>
    <property type="match status" value="1"/>
</dbReference>
<evidence type="ECO:0000256" key="6">
    <source>
        <dbReference type="ARBA" id="ARBA00023141"/>
    </source>
</evidence>
<evidence type="ECO:0000256" key="4">
    <source>
        <dbReference type="ARBA" id="ARBA00022679"/>
    </source>
</evidence>
<evidence type="ECO:0000313" key="12">
    <source>
        <dbReference type="EMBL" id="GGH57516.1"/>
    </source>
</evidence>
<dbReference type="SUPFAM" id="SSF47648">
    <property type="entry name" value="Nucleoside phosphorylase/phosphoribosyltransferase N-terminal domain"/>
    <property type="match status" value="1"/>
</dbReference>
<proteinExistence type="inferred from homology"/>
<keyword evidence="4 9" id="KW-0808">Transferase</keyword>
<feature type="binding site" evidence="9">
    <location>
        <position position="98"/>
    </location>
    <ligand>
        <name>Mg(2+)</name>
        <dbReference type="ChEBI" id="CHEBI:18420"/>
        <label>1</label>
    </ligand>
</feature>
<keyword evidence="6 9" id="KW-0057">Aromatic amino acid biosynthesis</keyword>
<evidence type="ECO:0000256" key="2">
    <source>
        <dbReference type="ARBA" id="ARBA00022605"/>
    </source>
</evidence>
<feature type="binding site" evidence="9">
    <location>
        <position position="231"/>
    </location>
    <ligand>
        <name>Mg(2+)</name>
        <dbReference type="ChEBI" id="CHEBI:18420"/>
        <label>1</label>
    </ligand>
</feature>
<dbReference type="PANTHER" id="PTHR43285">
    <property type="entry name" value="ANTHRANILATE PHOSPHORIBOSYLTRANSFERASE"/>
    <property type="match status" value="1"/>
</dbReference>
<feature type="binding site" evidence="9">
    <location>
        <begin position="114"/>
        <end position="122"/>
    </location>
    <ligand>
        <name>5-phospho-alpha-D-ribose 1-diphosphate</name>
        <dbReference type="ChEBI" id="CHEBI:58017"/>
    </ligand>
</feature>
<feature type="binding site" evidence="9">
    <location>
        <position position="94"/>
    </location>
    <ligand>
        <name>5-phospho-alpha-D-ribose 1-diphosphate</name>
        <dbReference type="ChEBI" id="CHEBI:58017"/>
    </ligand>
</feature>
<evidence type="ECO:0000256" key="3">
    <source>
        <dbReference type="ARBA" id="ARBA00022676"/>
    </source>
</evidence>
<comment type="catalytic activity">
    <reaction evidence="7 9">
        <text>N-(5-phospho-beta-D-ribosyl)anthranilate + diphosphate = 5-phospho-alpha-D-ribose 1-diphosphate + anthranilate</text>
        <dbReference type="Rhea" id="RHEA:11768"/>
        <dbReference type="ChEBI" id="CHEBI:16567"/>
        <dbReference type="ChEBI" id="CHEBI:18277"/>
        <dbReference type="ChEBI" id="CHEBI:33019"/>
        <dbReference type="ChEBI" id="CHEBI:58017"/>
        <dbReference type="EC" id="2.4.2.18"/>
    </reaction>
</comment>
<evidence type="ECO:0000256" key="1">
    <source>
        <dbReference type="ARBA" id="ARBA00004907"/>
    </source>
</evidence>
<dbReference type="InterPro" id="IPR005940">
    <property type="entry name" value="Anthranilate_Pribosyl_Tfrase"/>
</dbReference>
<feature type="binding site" evidence="9">
    <location>
        <position position="126"/>
    </location>
    <ligand>
        <name>5-phospho-alpha-D-ribose 1-diphosphate</name>
        <dbReference type="ChEBI" id="CHEBI:58017"/>
    </ligand>
</feature>
<evidence type="ECO:0000259" key="11">
    <source>
        <dbReference type="Pfam" id="PF02885"/>
    </source>
</evidence>
<evidence type="ECO:0000256" key="9">
    <source>
        <dbReference type="HAMAP-Rule" id="MF_00211"/>
    </source>
</evidence>
<sequence length="348" mass="37055">MTTSTTSTWKELLNDLVARKDLEPHQISWAMDQIMSGETSEAIIGAFLVALHVKGETPEELNALAQGMLEKAEDINVTRDAVDIVGTGGDMQNTVNISTMASLVIAGAGVPVIKHGNRSSSSSSGSADVLEALGVNLSMPIVKVAESVDRAGITFLFSQVFHPSMKHVAPVRKSLGVPTAFNFLGPMTNPAQVRASAIGVADGAMAEKIAQVFASRGDHALIFRGSDGLDEITITGTSTVWETYNKTYEEHQISPKDFGLPLGSLDDLRGGDATHNAQVVLDTLNGKQGFIRNAVVLNAAAAIVAFKDKTDTPFLQRFTAAIKQAEESIDSGSAARVLEKWKSFTQDK</sequence>
<evidence type="ECO:0000256" key="5">
    <source>
        <dbReference type="ARBA" id="ARBA00022822"/>
    </source>
</evidence>
<evidence type="ECO:0000256" key="8">
    <source>
        <dbReference type="ARBA" id="ARBA00061188"/>
    </source>
</evidence>
<feature type="binding site" evidence="9">
    <location>
        <position position="231"/>
    </location>
    <ligand>
        <name>Mg(2+)</name>
        <dbReference type="ChEBI" id="CHEBI:18420"/>
        <label>2</label>
    </ligand>
</feature>
<gene>
    <name evidence="9 12" type="primary">trpD</name>
    <name evidence="12" type="ORF">GCM10007359_02730</name>
</gene>
<dbReference type="GO" id="GO:0005829">
    <property type="term" value="C:cytosol"/>
    <property type="evidence" value="ECO:0007669"/>
    <property type="project" value="TreeGrafter"/>
</dbReference>
<dbReference type="InterPro" id="IPR000312">
    <property type="entry name" value="Glycosyl_Trfase_fam3"/>
</dbReference>
<comment type="cofactor">
    <cofactor evidence="9">
        <name>Mg(2+)</name>
        <dbReference type="ChEBI" id="CHEBI:18420"/>
    </cofactor>
    <text evidence="9">Binds 2 magnesium ions per monomer.</text>
</comment>
<keyword evidence="3 9" id="KW-0328">Glycosyltransferase</keyword>
<feature type="binding site" evidence="9">
    <location>
        <position position="86"/>
    </location>
    <ligand>
        <name>5-phospho-alpha-D-ribose 1-diphosphate</name>
        <dbReference type="ChEBI" id="CHEBI:58017"/>
    </ligand>
</feature>
<keyword evidence="5 9" id="KW-0822">Tryptophan biosynthesis</keyword>
<comment type="function">
    <text evidence="9">Catalyzes the transfer of the phosphoribosyl group of 5-phosphorylribose-1-pyrophosphate (PRPP) to anthranilate to yield N-(5'-phosphoribosyl)-anthranilate (PRA).</text>
</comment>
<feature type="binding site" evidence="9">
    <location>
        <position position="86"/>
    </location>
    <ligand>
        <name>anthranilate</name>
        <dbReference type="ChEBI" id="CHEBI:16567"/>
        <label>1</label>
    </ligand>
</feature>
<dbReference type="NCBIfam" id="TIGR01245">
    <property type="entry name" value="trpD"/>
    <property type="match status" value="1"/>
</dbReference>
<dbReference type="EMBL" id="BMDC01000001">
    <property type="protein sequence ID" value="GGH57516.1"/>
    <property type="molecule type" value="Genomic_DNA"/>
</dbReference>
<dbReference type="FunFam" id="3.40.1030.10:FF:000002">
    <property type="entry name" value="Anthranilate phosphoribosyltransferase"/>
    <property type="match status" value="1"/>
</dbReference>
<dbReference type="GO" id="GO:0004048">
    <property type="term" value="F:anthranilate phosphoribosyltransferase activity"/>
    <property type="evidence" value="ECO:0007669"/>
    <property type="project" value="UniProtKB-UniRule"/>
</dbReference>
<name>A0A917IN70_9MICC</name>
<keyword evidence="13" id="KW-1185">Reference proteome</keyword>
<dbReference type="InterPro" id="IPR036320">
    <property type="entry name" value="Glycosyl_Trfase_fam3_N_dom_sf"/>
</dbReference>
<evidence type="ECO:0000256" key="7">
    <source>
        <dbReference type="ARBA" id="ARBA00052328"/>
    </source>
</evidence>
<keyword evidence="9" id="KW-0479">Metal-binding</keyword>
<comment type="subunit">
    <text evidence="9">Homodimer.</text>
</comment>
<dbReference type="EC" id="2.4.2.18" evidence="9"/>
<dbReference type="GO" id="GO:0000162">
    <property type="term" value="P:L-tryptophan biosynthetic process"/>
    <property type="evidence" value="ECO:0007669"/>
    <property type="project" value="UniProtKB-UniRule"/>
</dbReference>
<evidence type="ECO:0000313" key="13">
    <source>
        <dbReference type="Proteomes" id="UP000600171"/>
    </source>
</evidence>
<dbReference type="RefSeq" id="WP_188358548.1">
    <property type="nucleotide sequence ID" value="NZ_BMDC01000001.1"/>
</dbReference>
<feature type="binding site" evidence="9">
    <location>
        <begin position="89"/>
        <end position="90"/>
    </location>
    <ligand>
        <name>5-phospho-alpha-D-ribose 1-diphosphate</name>
        <dbReference type="ChEBI" id="CHEBI:58017"/>
    </ligand>
</feature>
<comment type="pathway">
    <text evidence="1 9">Amino-acid biosynthesis; L-tryptophan biosynthesis; L-tryptophan from chorismate: step 2/5.</text>
</comment>
<comment type="similarity">
    <text evidence="9">Belongs to the anthranilate phosphoribosyltransferase family.</text>
</comment>
<dbReference type="AlphaFoldDB" id="A0A917IN70"/>
<comment type="caution">
    <text evidence="12">The sequence shown here is derived from an EMBL/GenBank/DDBJ whole genome shotgun (WGS) entry which is preliminary data.</text>
</comment>
<feature type="binding site" evidence="9">
    <location>
        <position position="230"/>
    </location>
    <ligand>
        <name>Mg(2+)</name>
        <dbReference type="ChEBI" id="CHEBI:18420"/>
        <label>2</label>
    </ligand>
</feature>
<feature type="binding site" evidence="9">
    <location>
        <position position="172"/>
    </location>
    <ligand>
        <name>anthranilate</name>
        <dbReference type="ChEBI" id="CHEBI:16567"/>
        <label>2</label>
    </ligand>
</feature>
<dbReference type="Pfam" id="PF00591">
    <property type="entry name" value="Glycos_transf_3"/>
    <property type="match status" value="1"/>
</dbReference>